<dbReference type="Pfam" id="PF13426">
    <property type="entry name" value="PAS_9"/>
    <property type="match status" value="1"/>
</dbReference>
<dbReference type="SMART" id="SM00091">
    <property type="entry name" value="PAS"/>
    <property type="match status" value="1"/>
</dbReference>
<organism evidence="4 5">
    <name type="scientific">Halobacillus yeomjeoni</name>
    <dbReference type="NCBI Taxonomy" id="311194"/>
    <lineage>
        <taxon>Bacteria</taxon>
        <taxon>Bacillati</taxon>
        <taxon>Bacillota</taxon>
        <taxon>Bacilli</taxon>
        <taxon>Bacillales</taxon>
        <taxon>Bacillaceae</taxon>
        <taxon>Halobacillus</taxon>
    </lineage>
</organism>
<dbReference type="Gene3D" id="3.30.70.270">
    <property type="match status" value="1"/>
</dbReference>
<dbReference type="InterPro" id="IPR000700">
    <property type="entry name" value="PAS-assoc_C"/>
</dbReference>
<dbReference type="CDD" id="cd01949">
    <property type="entry name" value="GGDEF"/>
    <property type="match status" value="1"/>
</dbReference>
<dbReference type="InterPro" id="IPR043128">
    <property type="entry name" value="Rev_trsase/Diguanyl_cyclase"/>
</dbReference>
<dbReference type="PROSITE" id="PS50883">
    <property type="entry name" value="EAL"/>
    <property type="match status" value="1"/>
</dbReference>
<dbReference type="Pfam" id="PF00990">
    <property type="entry name" value="GGDEF"/>
    <property type="match status" value="1"/>
</dbReference>
<dbReference type="Pfam" id="PF00563">
    <property type="entry name" value="EAL"/>
    <property type="match status" value="1"/>
</dbReference>
<reference evidence="4 5" key="1">
    <citation type="journal article" date="2005" name="Int. J. Syst. Evol. Microbiol.">
        <title>Halobacillus yeomjeoni sp. nov., isolated from a marine solar saltern in Korea.</title>
        <authorList>
            <person name="Yoon J.H."/>
            <person name="Kang S.J."/>
            <person name="Lee C.H."/>
            <person name="Oh H.W."/>
            <person name="Oh T.K."/>
        </authorList>
    </citation>
    <scope>NUCLEOTIDE SEQUENCE [LARGE SCALE GENOMIC DNA]</scope>
    <source>
        <strain evidence="4 5">KCTC 3957</strain>
    </source>
</reference>
<dbReference type="InterPro" id="IPR029787">
    <property type="entry name" value="Nucleotide_cyclase"/>
</dbReference>
<evidence type="ECO:0000259" key="2">
    <source>
        <dbReference type="PROSITE" id="PS50883"/>
    </source>
</evidence>
<dbReference type="SUPFAM" id="SSF55785">
    <property type="entry name" value="PYP-like sensor domain (PAS domain)"/>
    <property type="match status" value="1"/>
</dbReference>
<dbReference type="AlphaFoldDB" id="A0A931HSI3"/>
<dbReference type="Gene3D" id="3.20.20.450">
    <property type="entry name" value="EAL domain"/>
    <property type="match status" value="1"/>
</dbReference>
<dbReference type="PROSITE" id="PS50113">
    <property type="entry name" value="PAC"/>
    <property type="match status" value="1"/>
</dbReference>
<dbReference type="Proteomes" id="UP000614490">
    <property type="component" value="Unassembled WGS sequence"/>
</dbReference>
<dbReference type="PANTHER" id="PTHR44757:SF2">
    <property type="entry name" value="BIOFILM ARCHITECTURE MAINTENANCE PROTEIN MBAA"/>
    <property type="match status" value="1"/>
</dbReference>
<proteinExistence type="predicted"/>
<dbReference type="NCBIfam" id="TIGR00254">
    <property type="entry name" value="GGDEF"/>
    <property type="match status" value="1"/>
</dbReference>
<comment type="caution">
    <text evidence="4">The sequence shown here is derived from an EMBL/GenBank/DDBJ whole genome shotgun (WGS) entry which is preliminary data.</text>
</comment>
<feature type="domain" description="PAC" evidence="1">
    <location>
        <begin position="181"/>
        <end position="231"/>
    </location>
</feature>
<feature type="domain" description="GGDEF" evidence="3">
    <location>
        <begin position="259"/>
        <end position="392"/>
    </location>
</feature>
<dbReference type="EMBL" id="JADZSC010000001">
    <property type="protein sequence ID" value="MBH0228935.1"/>
    <property type="molecule type" value="Genomic_DNA"/>
</dbReference>
<sequence>MPYKERDLAIPMNEWLFENIEDPLLFVDAYGNVVRHNQGVLQFIKNIQKGPIHTWFDFNRFKEQEEASVLLRIKDGSDRLFHVRSKKMKIDGDQKYYAVFLRLVSLTDQVQELKDQMNQLTHERSEGMVLHKQGEFVDCDLTFERMFGYSKEELHAMEISSFIDEASQADLEDMLDSLPDRPFLLKAVKKDSTRFYIEVLAHPFVHGDEVLRIAIIRDVTQRIETEQKMEFMAYYDELTNLPNHHYFKSILNHTLEQEQNLAVHFINLDYFKQVNDTLGYQFGDRLLQSCAERLKKLLDTNVFIAHMGGDEFLILQRGVTSKKEAEEMAASLVEAFRVPITIEEHEIYTSISIGISMYPQNGKTAEELIKQADSAMYHVKGNNRDHYKCYEPSISKRLETQLSVETALRKAVKENQLEIHYQPQKCIVSEEVVGLEALVRWNHPEQGMISPGLFIPVAEKTGLICEIGEWVMREACMQNKKWQELGFKPVVVGVNLSATQFHQKDLVSKVKKILDESGLEPKYLELEITESMAVSNEEYIIRTLKELREEGVLVSIDDFGTGYSSLKYLSRFPVSKLKIDRIFIDENRKQNKAIVKSIIHMSHSLDMKVIAEGVETNEQLDFLRQERCDEIQGFLYSKPLPPVELEEIFQQNTYH</sequence>
<dbReference type="PROSITE" id="PS50887">
    <property type="entry name" value="GGDEF"/>
    <property type="match status" value="1"/>
</dbReference>
<dbReference type="InterPro" id="IPR035965">
    <property type="entry name" value="PAS-like_dom_sf"/>
</dbReference>
<dbReference type="InterPro" id="IPR000014">
    <property type="entry name" value="PAS"/>
</dbReference>
<dbReference type="CDD" id="cd01948">
    <property type="entry name" value="EAL"/>
    <property type="match status" value="1"/>
</dbReference>
<dbReference type="Gene3D" id="3.30.450.20">
    <property type="entry name" value="PAS domain"/>
    <property type="match status" value="1"/>
</dbReference>
<dbReference type="InterPro" id="IPR000160">
    <property type="entry name" value="GGDEF_dom"/>
</dbReference>
<dbReference type="InterPro" id="IPR035919">
    <property type="entry name" value="EAL_sf"/>
</dbReference>
<dbReference type="CDD" id="cd00130">
    <property type="entry name" value="PAS"/>
    <property type="match status" value="1"/>
</dbReference>
<protein>
    <submittedName>
        <fullName evidence="4">EAL domain-containing protein</fullName>
    </submittedName>
</protein>
<dbReference type="SMART" id="SM00052">
    <property type="entry name" value="EAL"/>
    <property type="match status" value="1"/>
</dbReference>
<evidence type="ECO:0000259" key="1">
    <source>
        <dbReference type="PROSITE" id="PS50113"/>
    </source>
</evidence>
<evidence type="ECO:0000313" key="4">
    <source>
        <dbReference type="EMBL" id="MBH0228935.1"/>
    </source>
</evidence>
<dbReference type="RefSeq" id="WP_197315575.1">
    <property type="nucleotide sequence ID" value="NZ_JADZSC010000001.1"/>
</dbReference>
<evidence type="ECO:0000313" key="5">
    <source>
        <dbReference type="Proteomes" id="UP000614490"/>
    </source>
</evidence>
<keyword evidence="5" id="KW-1185">Reference proteome</keyword>
<evidence type="ECO:0000259" key="3">
    <source>
        <dbReference type="PROSITE" id="PS50887"/>
    </source>
</evidence>
<dbReference type="InterPro" id="IPR052155">
    <property type="entry name" value="Biofilm_reg_signaling"/>
</dbReference>
<feature type="domain" description="EAL" evidence="2">
    <location>
        <begin position="401"/>
        <end position="653"/>
    </location>
</feature>
<gene>
    <name evidence="4" type="ORF">H0267_01805</name>
</gene>
<dbReference type="InterPro" id="IPR001633">
    <property type="entry name" value="EAL_dom"/>
</dbReference>
<dbReference type="NCBIfam" id="TIGR00229">
    <property type="entry name" value="sensory_box"/>
    <property type="match status" value="1"/>
</dbReference>
<dbReference type="SUPFAM" id="SSF55073">
    <property type="entry name" value="Nucleotide cyclase"/>
    <property type="match status" value="1"/>
</dbReference>
<dbReference type="FunFam" id="3.20.20.450:FF:000001">
    <property type="entry name" value="Cyclic di-GMP phosphodiesterase yahA"/>
    <property type="match status" value="1"/>
</dbReference>
<dbReference type="PANTHER" id="PTHR44757">
    <property type="entry name" value="DIGUANYLATE CYCLASE DGCP"/>
    <property type="match status" value="1"/>
</dbReference>
<dbReference type="SUPFAM" id="SSF141868">
    <property type="entry name" value="EAL domain-like"/>
    <property type="match status" value="1"/>
</dbReference>
<name>A0A931HSI3_9BACI</name>
<dbReference type="SMART" id="SM00267">
    <property type="entry name" value="GGDEF"/>
    <property type="match status" value="1"/>
</dbReference>
<accession>A0A931HSI3</accession>